<gene>
    <name evidence="1" type="ORF">METZ01_LOCUS397557</name>
</gene>
<protein>
    <submittedName>
        <fullName evidence="1">Uncharacterized protein</fullName>
    </submittedName>
</protein>
<reference evidence="1" key="1">
    <citation type="submission" date="2018-05" db="EMBL/GenBank/DDBJ databases">
        <authorList>
            <person name="Lanie J.A."/>
            <person name="Ng W.-L."/>
            <person name="Kazmierczak K.M."/>
            <person name="Andrzejewski T.M."/>
            <person name="Davidsen T.M."/>
            <person name="Wayne K.J."/>
            <person name="Tettelin H."/>
            <person name="Glass J.I."/>
            <person name="Rusch D."/>
            <person name="Podicherti R."/>
            <person name="Tsui H.-C.T."/>
            <person name="Winkler M.E."/>
        </authorList>
    </citation>
    <scope>NUCLEOTIDE SEQUENCE</scope>
</reference>
<proteinExistence type="predicted"/>
<organism evidence="1">
    <name type="scientific">marine metagenome</name>
    <dbReference type="NCBI Taxonomy" id="408172"/>
    <lineage>
        <taxon>unclassified sequences</taxon>
        <taxon>metagenomes</taxon>
        <taxon>ecological metagenomes</taxon>
    </lineage>
</organism>
<accession>A0A382VDW7</accession>
<name>A0A382VDW7_9ZZZZ</name>
<evidence type="ECO:0000313" key="1">
    <source>
        <dbReference type="EMBL" id="SVD44703.1"/>
    </source>
</evidence>
<sequence>VSEVQELAEETGFYVTHMLKQGKERPHLIPPEWQPKYDQLDDWSKWRLSELLSDGGGSFGVILKKA</sequence>
<feature type="non-terminal residue" evidence="1">
    <location>
        <position position="1"/>
    </location>
</feature>
<dbReference type="EMBL" id="UINC01151221">
    <property type="protein sequence ID" value="SVD44703.1"/>
    <property type="molecule type" value="Genomic_DNA"/>
</dbReference>
<dbReference type="AlphaFoldDB" id="A0A382VDW7"/>